<dbReference type="Proteomes" id="UP000320231">
    <property type="component" value="Chromosome"/>
</dbReference>
<dbReference type="EMBL" id="AP019514">
    <property type="protein sequence ID" value="BBI60825.1"/>
    <property type="molecule type" value="Genomic_DNA"/>
</dbReference>
<accession>A0A455U4I5</accession>
<feature type="domain" description="CHASE2" evidence="1">
    <location>
        <begin position="7"/>
        <end position="263"/>
    </location>
</feature>
<evidence type="ECO:0000313" key="2">
    <source>
        <dbReference type="EMBL" id="BBI60825.1"/>
    </source>
</evidence>
<dbReference type="InterPro" id="IPR007890">
    <property type="entry name" value="CHASE2"/>
</dbReference>
<evidence type="ECO:0000259" key="1">
    <source>
        <dbReference type="SMART" id="SM01080"/>
    </source>
</evidence>
<name>A0A455U4I5_9GAMM</name>
<proteinExistence type="predicted"/>
<sequence length="269" mass="29516">MGTTTILERLEWQAYDLKVRGTLIEQADPSLAIIDIDERSLYEIGQWPWPRATVAELVNILFTEYDAGLLGVDVVFAEPETTLWQQYWEDVTRDYPQLTNIPPPIDGDERLASTLSAHPVVLGYYFQAYRHPSDPPALGQLPVPAIVAEPQPLAFPEPERYTANLPVLQNNALGRASLTIPAWMKTECFVVSPCCNAGGELYPSLPMAMLLALLGQPVIKPIIGEGAGVTQLEALDVGGFKIPVDAGGPHWCPGMVRVATLITSQRPIF</sequence>
<evidence type="ECO:0000313" key="3">
    <source>
        <dbReference type="Proteomes" id="UP000320231"/>
    </source>
</evidence>
<dbReference type="AlphaFoldDB" id="A0A455U4I5"/>
<protein>
    <recommendedName>
        <fullName evidence="1">CHASE2 domain-containing protein</fullName>
    </recommendedName>
</protein>
<organism evidence="2 3">
    <name type="scientific">Vreelandella sulfidaeris</name>
    <dbReference type="NCBI Taxonomy" id="115553"/>
    <lineage>
        <taxon>Bacteria</taxon>
        <taxon>Pseudomonadati</taxon>
        <taxon>Pseudomonadota</taxon>
        <taxon>Gammaproteobacteria</taxon>
        <taxon>Oceanospirillales</taxon>
        <taxon>Halomonadaceae</taxon>
        <taxon>Vreelandella</taxon>
    </lineage>
</organism>
<dbReference type="KEGG" id="hsr:HSBAA_21310"/>
<dbReference type="Pfam" id="PF05226">
    <property type="entry name" value="CHASE2"/>
    <property type="match status" value="1"/>
</dbReference>
<gene>
    <name evidence="2" type="ORF">HSBAA_21310</name>
</gene>
<dbReference type="SMART" id="SM01080">
    <property type="entry name" value="CHASE2"/>
    <property type="match status" value="1"/>
</dbReference>
<reference evidence="2 3" key="1">
    <citation type="journal article" date="2019" name="Microbiol. Resour. Announc.">
        <title>Complete Genome Sequence of Halomonas sulfidaeris Strain Esulfide1 Isolated from a Metal Sulfide Rock at a Depth of 2,200 Meters, Obtained Using Nanopore Sequencing.</title>
        <authorList>
            <person name="Saito M."/>
            <person name="Nishigata A."/>
            <person name="Galipon J."/>
            <person name="Arakawa K."/>
        </authorList>
    </citation>
    <scope>NUCLEOTIDE SEQUENCE [LARGE SCALE GENOMIC DNA]</scope>
    <source>
        <strain evidence="2 3">ATCC BAA-803</strain>
    </source>
</reference>